<dbReference type="SUPFAM" id="SSF75620">
    <property type="entry name" value="Release factor"/>
    <property type="match status" value="1"/>
</dbReference>
<dbReference type="PANTHER" id="PTHR47814:SF1">
    <property type="entry name" value="PEPTIDYL-TRNA HYDROLASE ARFB"/>
    <property type="match status" value="1"/>
</dbReference>
<dbReference type="GO" id="GO:0003747">
    <property type="term" value="F:translation release factor activity"/>
    <property type="evidence" value="ECO:0007669"/>
    <property type="project" value="InterPro"/>
</dbReference>
<dbReference type="PANTHER" id="PTHR47814">
    <property type="entry name" value="PEPTIDYL-TRNA HYDROLASE ARFB"/>
    <property type="match status" value="1"/>
</dbReference>
<dbReference type="InterPro" id="IPR000352">
    <property type="entry name" value="Pep_chain_release_fac_I"/>
</dbReference>
<dbReference type="AlphaFoldDB" id="A0A318ECZ0"/>
<dbReference type="EMBL" id="QICN01000003">
    <property type="protein sequence ID" value="PXV69474.1"/>
    <property type="molecule type" value="Genomic_DNA"/>
</dbReference>
<dbReference type="OrthoDB" id="9815709at2"/>
<evidence type="ECO:0000259" key="3">
    <source>
        <dbReference type="Pfam" id="PF00472"/>
    </source>
</evidence>
<dbReference type="RefSeq" id="WP_110264417.1">
    <property type="nucleotide sequence ID" value="NZ_CAKZQT010000021.1"/>
</dbReference>
<evidence type="ECO:0000313" key="5">
    <source>
        <dbReference type="Proteomes" id="UP000248330"/>
    </source>
</evidence>
<dbReference type="GO" id="GO:0004045">
    <property type="term" value="F:peptidyl-tRNA hydrolase activity"/>
    <property type="evidence" value="ECO:0007669"/>
    <property type="project" value="TreeGrafter"/>
</dbReference>
<keyword evidence="5" id="KW-1185">Reference proteome</keyword>
<protein>
    <submittedName>
        <fullName evidence="4">Ribosome-associated protein</fullName>
    </submittedName>
</protein>
<organism evidence="4 5">
    <name type="scientific">Sinimarinibacterium flocculans</name>
    <dbReference type="NCBI Taxonomy" id="985250"/>
    <lineage>
        <taxon>Bacteria</taxon>
        <taxon>Pseudomonadati</taxon>
        <taxon>Pseudomonadota</taxon>
        <taxon>Gammaproteobacteria</taxon>
        <taxon>Nevskiales</taxon>
        <taxon>Nevskiaceae</taxon>
        <taxon>Sinimarinibacterium</taxon>
    </lineage>
</organism>
<dbReference type="Proteomes" id="UP000248330">
    <property type="component" value="Unassembled WGS sequence"/>
</dbReference>
<accession>A0A318ECZ0</accession>
<dbReference type="GO" id="GO:0072344">
    <property type="term" value="P:rescue of stalled ribosome"/>
    <property type="evidence" value="ECO:0007669"/>
    <property type="project" value="TreeGrafter"/>
</dbReference>
<gene>
    <name evidence="4" type="ORF">C8D93_10347</name>
</gene>
<feature type="region of interest" description="Disordered" evidence="2">
    <location>
        <begin position="105"/>
        <end position="137"/>
    </location>
</feature>
<dbReference type="NCBIfam" id="NF006718">
    <property type="entry name" value="PRK09256.1"/>
    <property type="match status" value="1"/>
</dbReference>
<dbReference type="GO" id="GO:0043022">
    <property type="term" value="F:ribosome binding"/>
    <property type="evidence" value="ECO:0007669"/>
    <property type="project" value="TreeGrafter"/>
</dbReference>
<proteinExistence type="inferred from homology"/>
<dbReference type="Gene3D" id="3.30.160.20">
    <property type="match status" value="1"/>
</dbReference>
<comment type="caution">
    <text evidence="4">The sequence shown here is derived from an EMBL/GenBank/DDBJ whole genome shotgun (WGS) entry which is preliminary data.</text>
</comment>
<dbReference type="Pfam" id="PF00472">
    <property type="entry name" value="RF-1"/>
    <property type="match status" value="1"/>
</dbReference>
<reference evidence="4 5" key="1">
    <citation type="submission" date="2018-04" db="EMBL/GenBank/DDBJ databases">
        <title>Genomic Encyclopedia of Type Strains, Phase IV (KMG-IV): sequencing the most valuable type-strain genomes for metagenomic binning, comparative biology and taxonomic classification.</title>
        <authorList>
            <person name="Goeker M."/>
        </authorList>
    </citation>
    <scope>NUCLEOTIDE SEQUENCE [LARGE SCALE GENOMIC DNA]</scope>
    <source>
        <strain evidence="4 5">DSM 104150</strain>
    </source>
</reference>
<feature type="domain" description="Prokaryotic-type class I peptide chain release factors" evidence="3">
    <location>
        <begin position="8"/>
        <end position="132"/>
    </location>
</feature>
<sequence length="137" mass="15352">MLVIDTRLSLPLSEIEVVAIRAQGAGGQNIHKTASAVHLRFDVLRSSLPDEVKQRLLARADRRLSKDGVVVIKAQQFRSLDQNRDAALERLAELIRGAARVPRVRKATKPTLASKRRRVDDKTRRGRIKTLRGSVDD</sequence>
<evidence type="ECO:0000313" key="4">
    <source>
        <dbReference type="EMBL" id="PXV69474.1"/>
    </source>
</evidence>
<evidence type="ECO:0000256" key="2">
    <source>
        <dbReference type="SAM" id="MobiDB-lite"/>
    </source>
</evidence>
<name>A0A318ECZ0_9GAMM</name>
<dbReference type="InterPro" id="IPR045853">
    <property type="entry name" value="Pep_chain_release_fac_I_sf"/>
</dbReference>
<evidence type="ECO:0000256" key="1">
    <source>
        <dbReference type="ARBA" id="ARBA00010835"/>
    </source>
</evidence>
<comment type="similarity">
    <text evidence="1">Belongs to the prokaryotic/mitochondrial release factor family.</text>
</comment>